<proteinExistence type="predicted"/>
<organism evidence="4 5">
    <name type="scientific">Spirosoma taeanense</name>
    <dbReference type="NCBI Taxonomy" id="2735870"/>
    <lineage>
        <taxon>Bacteria</taxon>
        <taxon>Pseudomonadati</taxon>
        <taxon>Bacteroidota</taxon>
        <taxon>Cytophagia</taxon>
        <taxon>Cytophagales</taxon>
        <taxon>Cytophagaceae</taxon>
        <taxon>Spirosoma</taxon>
    </lineage>
</organism>
<dbReference type="EMBL" id="CP053435">
    <property type="protein sequence ID" value="QJW90468.1"/>
    <property type="molecule type" value="Genomic_DNA"/>
</dbReference>
<dbReference type="InterPro" id="IPR000960">
    <property type="entry name" value="Flavin_mOase"/>
</dbReference>
<protein>
    <submittedName>
        <fullName evidence="4">NAD(P)/FAD-dependent oxidoreductase</fullName>
    </submittedName>
</protein>
<dbReference type="Pfam" id="PF00743">
    <property type="entry name" value="FMO-like"/>
    <property type="match status" value="1"/>
</dbReference>
<accession>A0A6M5Y802</accession>
<dbReference type="KEGG" id="stae:HNV11_14310"/>
<evidence type="ECO:0000256" key="3">
    <source>
        <dbReference type="ARBA" id="ARBA00023002"/>
    </source>
</evidence>
<keyword evidence="2" id="KW-0274">FAD</keyword>
<dbReference type="Proteomes" id="UP000502756">
    <property type="component" value="Chromosome"/>
</dbReference>
<sequence length="387" mass="43219">MQPANPTTLIIGAGPAGLAVAGQLAHRNLPFTVLEASEYTGFAWRNHYDRLHLHTVKQHSALPHFPYPANYPTYVSRLQVVEYLERYAEHFGIKPLYNQKVVRIGRNQTPGSPAWQVQTETELFNADRVVVATGYNRIPNVPELPGQRDFRGIIWHSREYRNGAPFSDENVLVVGMGNTGAELALDLYEHGARSFISVRRPINIIRRDVFGRPAQPTAIFLSKFPYWFYDFVAGLAQRLTVGDLSAYGLGKPDRPPSYDTRQGRIPVIDLGTLDQIKAGNIKVVPGIERVNARTVTFTDGRELPFDAIILATGYRPGLSSMLGEELSGRVLNERGYPKQLCFPEADLAGLYFLGYTTPLTGIIYNLNIDSERIAQHIAENNPVPVSF</sequence>
<dbReference type="PANTHER" id="PTHR43539:SF78">
    <property type="entry name" value="FLAVIN-CONTAINING MONOOXYGENASE"/>
    <property type="match status" value="1"/>
</dbReference>
<evidence type="ECO:0000313" key="4">
    <source>
        <dbReference type="EMBL" id="QJW90468.1"/>
    </source>
</evidence>
<gene>
    <name evidence="4" type="ORF">HNV11_14310</name>
</gene>
<dbReference type="InterPro" id="IPR020946">
    <property type="entry name" value="Flavin_mOase-like"/>
</dbReference>
<evidence type="ECO:0000313" key="5">
    <source>
        <dbReference type="Proteomes" id="UP000502756"/>
    </source>
</evidence>
<dbReference type="Gene3D" id="3.50.50.60">
    <property type="entry name" value="FAD/NAD(P)-binding domain"/>
    <property type="match status" value="1"/>
</dbReference>
<dbReference type="PRINTS" id="PR00469">
    <property type="entry name" value="PNDRDTASEII"/>
</dbReference>
<dbReference type="SUPFAM" id="SSF51905">
    <property type="entry name" value="FAD/NAD(P)-binding domain"/>
    <property type="match status" value="2"/>
</dbReference>
<dbReference type="GO" id="GO:0050661">
    <property type="term" value="F:NADP binding"/>
    <property type="evidence" value="ECO:0007669"/>
    <property type="project" value="InterPro"/>
</dbReference>
<dbReference type="InterPro" id="IPR050982">
    <property type="entry name" value="Auxin_biosynth/cation_transpt"/>
</dbReference>
<keyword evidence="5" id="KW-1185">Reference proteome</keyword>
<reference evidence="4 5" key="1">
    <citation type="submission" date="2020-05" db="EMBL/GenBank/DDBJ databases">
        <title>Genome sequencing of Spirosoma sp. TS118.</title>
        <authorList>
            <person name="Lee J.-H."/>
            <person name="Jeong S."/>
            <person name="Zhao L."/>
            <person name="Jung J.-H."/>
            <person name="Kim M.-K."/>
            <person name="Lim S."/>
        </authorList>
    </citation>
    <scope>NUCLEOTIDE SEQUENCE [LARGE SCALE GENOMIC DNA]</scope>
    <source>
        <strain evidence="4 5">TS118</strain>
    </source>
</reference>
<dbReference type="PANTHER" id="PTHR43539">
    <property type="entry name" value="FLAVIN-BINDING MONOOXYGENASE-LIKE PROTEIN (AFU_ORTHOLOGUE AFUA_4G09220)"/>
    <property type="match status" value="1"/>
</dbReference>
<evidence type="ECO:0000256" key="2">
    <source>
        <dbReference type="ARBA" id="ARBA00022827"/>
    </source>
</evidence>
<name>A0A6M5Y802_9BACT</name>
<keyword evidence="1" id="KW-0285">Flavoprotein</keyword>
<dbReference type="GO" id="GO:0050660">
    <property type="term" value="F:flavin adenine dinucleotide binding"/>
    <property type="evidence" value="ECO:0007669"/>
    <property type="project" value="InterPro"/>
</dbReference>
<dbReference type="GO" id="GO:0004499">
    <property type="term" value="F:N,N-dimethylaniline monooxygenase activity"/>
    <property type="evidence" value="ECO:0007669"/>
    <property type="project" value="InterPro"/>
</dbReference>
<evidence type="ECO:0000256" key="1">
    <source>
        <dbReference type="ARBA" id="ARBA00022630"/>
    </source>
</evidence>
<dbReference type="RefSeq" id="WP_171740312.1">
    <property type="nucleotide sequence ID" value="NZ_CP053435.1"/>
</dbReference>
<keyword evidence="3" id="KW-0560">Oxidoreductase</keyword>
<dbReference type="GO" id="GO:0005829">
    <property type="term" value="C:cytosol"/>
    <property type="evidence" value="ECO:0007669"/>
    <property type="project" value="TreeGrafter"/>
</dbReference>
<dbReference type="InterPro" id="IPR036188">
    <property type="entry name" value="FAD/NAD-bd_sf"/>
</dbReference>
<dbReference type="PIRSF" id="PIRSF000332">
    <property type="entry name" value="FMO"/>
    <property type="match status" value="1"/>
</dbReference>
<dbReference type="PRINTS" id="PR00368">
    <property type="entry name" value="FADPNR"/>
</dbReference>
<dbReference type="AlphaFoldDB" id="A0A6M5Y802"/>